<organism evidence="2">
    <name type="scientific">bioreactor metagenome</name>
    <dbReference type="NCBI Taxonomy" id="1076179"/>
    <lineage>
        <taxon>unclassified sequences</taxon>
        <taxon>metagenomes</taxon>
        <taxon>ecological metagenomes</taxon>
    </lineage>
</organism>
<evidence type="ECO:0000256" key="1">
    <source>
        <dbReference type="SAM" id="MobiDB-lite"/>
    </source>
</evidence>
<feature type="region of interest" description="Disordered" evidence="1">
    <location>
        <begin position="1"/>
        <end position="33"/>
    </location>
</feature>
<protein>
    <submittedName>
        <fullName evidence="2">Uncharacterized protein</fullName>
    </submittedName>
</protein>
<sequence>MAGKEQPIIKLIEQPGKKIPLSDTPVRPPVKKK</sequence>
<gene>
    <name evidence="2" type="ORF">SDC9_172304</name>
</gene>
<reference evidence="2" key="1">
    <citation type="submission" date="2019-08" db="EMBL/GenBank/DDBJ databases">
        <authorList>
            <person name="Kucharzyk K."/>
            <person name="Murdoch R.W."/>
            <person name="Higgins S."/>
            <person name="Loffler F."/>
        </authorList>
    </citation>
    <scope>NUCLEOTIDE SEQUENCE</scope>
</reference>
<dbReference type="EMBL" id="VSSQ01073907">
    <property type="protein sequence ID" value="MPN24899.1"/>
    <property type="molecule type" value="Genomic_DNA"/>
</dbReference>
<evidence type="ECO:0000313" key="2">
    <source>
        <dbReference type="EMBL" id="MPN24899.1"/>
    </source>
</evidence>
<dbReference type="AlphaFoldDB" id="A0A645GGI6"/>
<accession>A0A645GGI6</accession>
<comment type="caution">
    <text evidence="2">The sequence shown here is derived from an EMBL/GenBank/DDBJ whole genome shotgun (WGS) entry which is preliminary data.</text>
</comment>
<proteinExistence type="predicted"/>
<name>A0A645GGI6_9ZZZZ</name>